<dbReference type="InterPro" id="IPR049945">
    <property type="entry name" value="AAA_22"/>
</dbReference>
<dbReference type="RefSeq" id="WP_389364988.1">
    <property type="nucleotide sequence ID" value="NZ_JBIACK010000022.1"/>
</dbReference>
<sequence>MYKKRKEINEVFTPRNDTVNTKMYIHRPSLEENLKRKINGSKHVVVYGESGCGKSWLYKNILNEGKIRFGTINLSKAKRLGSITNVFQDELSNRIPFIKSEYQNTSSVGGSAVIRADRRYQEKYQKLSGDPVREYIKSFNDNNLIIILENLESIFSKHDLMEELGDILTLLDDSDYNAKFIIVGVPSGVVQYFNNRELLKTIANRMVEVPEVKGLSEEQVKEFLVKGFIEQLKVGLTAIDIEKITKYVFWITNGTPQKLQEFCEILAYKIKSNDWNYDNVMLEKSSKEWVSDALHRNYTLISNMMNSIETDLGRRNQVLYCLGKINTSTFKASEIEQLLRGEFPNTTKDKKLNVSLILNDLESWSNSFIQKNNGEYLIKDKQSILCIRIMLKKNTSEKIEKMDITELNNI</sequence>
<dbReference type="SUPFAM" id="SSF52540">
    <property type="entry name" value="P-loop containing nucleoside triphosphate hydrolases"/>
    <property type="match status" value="1"/>
</dbReference>
<dbReference type="Gene3D" id="3.40.50.300">
    <property type="entry name" value="P-loop containing nucleotide triphosphate hydrolases"/>
    <property type="match status" value="1"/>
</dbReference>
<keyword evidence="3" id="KW-1185">Reference proteome</keyword>
<evidence type="ECO:0000259" key="1">
    <source>
        <dbReference type="Pfam" id="PF13401"/>
    </source>
</evidence>
<feature type="domain" description="ORC1/DEAH AAA+ ATPase" evidence="1">
    <location>
        <begin position="40"/>
        <end position="188"/>
    </location>
</feature>
<organism evidence="2 3">
    <name type="scientific">Cytobacillus spartinae</name>
    <dbReference type="NCBI Taxonomy" id="3299023"/>
    <lineage>
        <taxon>Bacteria</taxon>
        <taxon>Bacillati</taxon>
        <taxon>Bacillota</taxon>
        <taxon>Bacilli</taxon>
        <taxon>Bacillales</taxon>
        <taxon>Bacillaceae</taxon>
        <taxon>Cytobacillus</taxon>
    </lineage>
</organism>
<dbReference type="InterPro" id="IPR027417">
    <property type="entry name" value="P-loop_NTPase"/>
</dbReference>
<accession>A0ABW6KIA7</accession>
<name>A0ABW6KIA7_9BACI</name>
<reference evidence="2 3" key="1">
    <citation type="submission" date="2024-08" db="EMBL/GenBank/DDBJ databases">
        <title>Two novel Cytobacillus novel species.</title>
        <authorList>
            <person name="Liu G."/>
        </authorList>
    </citation>
    <scope>NUCLEOTIDE SEQUENCE [LARGE SCALE GENOMIC DNA]</scope>
    <source>
        <strain evidence="2 3">FJAT-54145</strain>
    </source>
</reference>
<evidence type="ECO:0000313" key="3">
    <source>
        <dbReference type="Proteomes" id="UP001601059"/>
    </source>
</evidence>
<comment type="caution">
    <text evidence="2">The sequence shown here is derived from an EMBL/GenBank/DDBJ whole genome shotgun (WGS) entry which is preliminary data.</text>
</comment>
<evidence type="ECO:0000313" key="2">
    <source>
        <dbReference type="EMBL" id="MFE8703994.1"/>
    </source>
</evidence>
<dbReference type="Pfam" id="PF13401">
    <property type="entry name" value="AAA_22"/>
    <property type="match status" value="1"/>
</dbReference>
<gene>
    <name evidence="2" type="ORF">ACFYKX_25830</name>
</gene>
<proteinExistence type="predicted"/>
<protein>
    <submittedName>
        <fullName evidence="2">AAA family ATPase</fullName>
    </submittedName>
</protein>
<dbReference type="Proteomes" id="UP001601059">
    <property type="component" value="Unassembled WGS sequence"/>
</dbReference>
<dbReference type="EMBL" id="JBIACK010000022">
    <property type="protein sequence ID" value="MFE8703994.1"/>
    <property type="molecule type" value="Genomic_DNA"/>
</dbReference>